<organism evidence="1 2">
    <name type="scientific">Batillaria attramentaria</name>
    <dbReference type="NCBI Taxonomy" id="370345"/>
    <lineage>
        <taxon>Eukaryota</taxon>
        <taxon>Metazoa</taxon>
        <taxon>Spiralia</taxon>
        <taxon>Lophotrochozoa</taxon>
        <taxon>Mollusca</taxon>
        <taxon>Gastropoda</taxon>
        <taxon>Caenogastropoda</taxon>
        <taxon>Sorbeoconcha</taxon>
        <taxon>Cerithioidea</taxon>
        <taxon>Batillariidae</taxon>
        <taxon>Batillaria</taxon>
    </lineage>
</organism>
<evidence type="ECO:0000313" key="1">
    <source>
        <dbReference type="EMBL" id="KAK7466852.1"/>
    </source>
</evidence>
<reference evidence="1 2" key="1">
    <citation type="journal article" date="2023" name="Sci. Data">
        <title>Genome assembly of the Korean intertidal mud-creeper Batillaria attramentaria.</title>
        <authorList>
            <person name="Patra A.K."/>
            <person name="Ho P.T."/>
            <person name="Jun S."/>
            <person name="Lee S.J."/>
            <person name="Kim Y."/>
            <person name="Won Y.J."/>
        </authorList>
    </citation>
    <scope>NUCLEOTIDE SEQUENCE [LARGE SCALE GENOMIC DNA]</scope>
    <source>
        <strain evidence="1">Wonlab-2016</strain>
    </source>
</reference>
<sequence>MARRSCQMSQLGPSVMEIHDNRHTMNTRRDTPKAQRHCWEYYGPRMTADETEVNGHETDLHLRSKGYRVNGSHTHVL</sequence>
<protein>
    <submittedName>
        <fullName evidence="1">Uncharacterized protein</fullName>
    </submittedName>
</protein>
<dbReference type="EMBL" id="JACVVK020000543">
    <property type="protein sequence ID" value="KAK7466852.1"/>
    <property type="molecule type" value="Genomic_DNA"/>
</dbReference>
<name>A0ABD0JA53_9CAEN</name>
<proteinExistence type="predicted"/>
<gene>
    <name evidence="1" type="ORF">BaRGS_00037067</name>
</gene>
<comment type="caution">
    <text evidence="1">The sequence shown here is derived from an EMBL/GenBank/DDBJ whole genome shotgun (WGS) entry which is preliminary data.</text>
</comment>
<dbReference type="AlphaFoldDB" id="A0ABD0JA53"/>
<evidence type="ECO:0000313" key="2">
    <source>
        <dbReference type="Proteomes" id="UP001519460"/>
    </source>
</evidence>
<dbReference type="Proteomes" id="UP001519460">
    <property type="component" value="Unassembled WGS sequence"/>
</dbReference>
<keyword evidence="2" id="KW-1185">Reference proteome</keyword>
<accession>A0ABD0JA53</accession>